<comment type="caution">
    <text evidence="1">The sequence shown here is derived from an EMBL/GenBank/DDBJ whole genome shotgun (WGS) entry which is preliminary data.</text>
</comment>
<evidence type="ECO:0000313" key="2">
    <source>
        <dbReference type="Proteomes" id="UP000604046"/>
    </source>
</evidence>
<proteinExistence type="predicted"/>
<dbReference type="EMBL" id="CAJNDS010002745">
    <property type="protein sequence ID" value="CAE7581746.1"/>
    <property type="molecule type" value="Genomic_DNA"/>
</dbReference>
<sequence length="102" mass="11450">MKYMLLSKIMSNQPKETSTIISSKSGLQYVGPEIDAMAAVASAHEARSLKKFEAVLEQHKQQLSEDPIIQFHLSDLNETLLEQNILRRSHRFFLGCGETGST</sequence>
<dbReference type="InterPro" id="IPR050871">
    <property type="entry name" value="26S_Proteasome/COP9_Components"/>
</dbReference>
<name>A0A812UJR5_9DINO</name>
<reference evidence="1" key="1">
    <citation type="submission" date="2021-02" db="EMBL/GenBank/DDBJ databases">
        <authorList>
            <person name="Dougan E. K."/>
            <person name="Rhodes N."/>
            <person name="Thang M."/>
            <person name="Chan C."/>
        </authorList>
    </citation>
    <scope>NUCLEOTIDE SEQUENCE</scope>
</reference>
<evidence type="ECO:0000313" key="1">
    <source>
        <dbReference type="EMBL" id="CAE7581746.1"/>
    </source>
</evidence>
<organism evidence="1 2">
    <name type="scientific">Symbiodinium natans</name>
    <dbReference type="NCBI Taxonomy" id="878477"/>
    <lineage>
        <taxon>Eukaryota</taxon>
        <taxon>Sar</taxon>
        <taxon>Alveolata</taxon>
        <taxon>Dinophyceae</taxon>
        <taxon>Suessiales</taxon>
        <taxon>Symbiodiniaceae</taxon>
        <taxon>Symbiodinium</taxon>
    </lineage>
</organism>
<dbReference type="Proteomes" id="UP000604046">
    <property type="component" value="Unassembled WGS sequence"/>
</dbReference>
<keyword evidence="2" id="KW-1185">Reference proteome</keyword>
<dbReference type="PANTHER" id="PTHR10678">
    <property type="entry name" value="26S PROTEASOME NON-ATPASE REGULATORY SUBUNIT 11/COP9 SIGNALOSOME COMPLEX SUBUNIT 2"/>
    <property type="match status" value="1"/>
</dbReference>
<accession>A0A812UJR5</accession>
<gene>
    <name evidence="1" type="primary">RPN6</name>
    <name evidence="1" type="ORF">SNAT2548_LOCUS33187</name>
</gene>
<protein>
    <submittedName>
        <fullName evidence="1">RPN6 protein</fullName>
    </submittedName>
</protein>
<dbReference type="Gene3D" id="1.25.40.570">
    <property type="match status" value="1"/>
</dbReference>
<dbReference type="AlphaFoldDB" id="A0A812UJR5"/>
<dbReference type="OrthoDB" id="429724at2759"/>